<dbReference type="Proteomes" id="UP000708208">
    <property type="component" value="Unassembled WGS sequence"/>
</dbReference>
<accession>A0A8J2MDS7</accession>
<feature type="compositionally biased region" description="Basic and acidic residues" evidence="1">
    <location>
        <begin position="54"/>
        <end position="75"/>
    </location>
</feature>
<gene>
    <name evidence="2" type="ORF">AFUS01_LOCUS46091</name>
</gene>
<organism evidence="2 3">
    <name type="scientific">Allacma fusca</name>
    <dbReference type="NCBI Taxonomy" id="39272"/>
    <lineage>
        <taxon>Eukaryota</taxon>
        <taxon>Metazoa</taxon>
        <taxon>Ecdysozoa</taxon>
        <taxon>Arthropoda</taxon>
        <taxon>Hexapoda</taxon>
        <taxon>Collembola</taxon>
        <taxon>Symphypleona</taxon>
        <taxon>Sminthuridae</taxon>
        <taxon>Allacma</taxon>
    </lineage>
</organism>
<dbReference type="AlphaFoldDB" id="A0A8J2MDS7"/>
<evidence type="ECO:0000313" key="3">
    <source>
        <dbReference type="Proteomes" id="UP000708208"/>
    </source>
</evidence>
<protein>
    <submittedName>
        <fullName evidence="2">Uncharacterized protein</fullName>
    </submittedName>
</protein>
<evidence type="ECO:0000313" key="2">
    <source>
        <dbReference type="EMBL" id="CAG7836900.1"/>
    </source>
</evidence>
<name>A0A8J2MDS7_9HEXA</name>
<proteinExistence type="predicted"/>
<sequence length="140" mass="14442">MIKGKRTPFIPSRTTPVNFADSYFSESPGVMADDSGADTKKKRGRPAKSPAAEVVEKPKAEKRGRPAAKEDKGDSDGAPASKRGRGRPKGSAKRKAKGKAKSASSGGGSGRGRGRPAKKAAAAEEKDQSSGADEGEEGDD</sequence>
<keyword evidence="3" id="KW-1185">Reference proteome</keyword>
<dbReference type="EMBL" id="CAJVCH010571199">
    <property type="protein sequence ID" value="CAG7836900.1"/>
    <property type="molecule type" value="Genomic_DNA"/>
</dbReference>
<comment type="caution">
    <text evidence="2">The sequence shown here is derived from an EMBL/GenBank/DDBJ whole genome shotgun (WGS) entry which is preliminary data.</text>
</comment>
<evidence type="ECO:0000256" key="1">
    <source>
        <dbReference type="SAM" id="MobiDB-lite"/>
    </source>
</evidence>
<reference evidence="2" key="1">
    <citation type="submission" date="2021-06" db="EMBL/GenBank/DDBJ databases">
        <authorList>
            <person name="Hodson N. C."/>
            <person name="Mongue J. A."/>
            <person name="Jaron S. K."/>
        </authorList>
    </citation>
    <scope>NUCLEOTIDE SEQUENCE</scope>
</reference>
<dbReference type="Pfam" id="PF02178">
    <property type="entry name" value="AT_hook"/>
    <property type="match status" value="3"/>
</dbReference>
<dbReference type="InterPro" id="IPR017956">
    <property type="entry name" value="AT_hook_DNA-bd_motif"/>
</dbReference>
<dbReference type="SMART" id="SM00384">
    <property type="entry name" value="AT_hook"/>
    <property type="match status" value="4"/>
</dbReference>
<feature type="compositionally biased region" description="Basic residues" evidence="1">
    <location>
        <begin position="82"/>
        <end position="100"/>
    </location>
</feature>
<feature type="region of interest" description="Disordered" evidence="1">
    <location>
        <begin position="1"/>
        <end position="140"/>
    </location>
</feature>
<dbReference type="GO" id="GO:0003677">
    <property type="term" value="F:DNA binding"/>
    <property type="evidence" value="ECO:0007669"/>
    <property type="project" value="InterPro"/>
</dbReference>